<dbReference type="InterPro" id="IPR010998">
    <property type="entry name" value="Integrase_recombinase_N"/>
</dbReference>
<dbReference type="PROSITE" id="PS51898">
    <property type="entry name" value="TYR_RECOMBINASE"/>
    <property type="match status" value="1"/>
</dbReference>
<evidence type="ECO:0000313" key="9">
    <source>
        <dbReference type="Proteomes" id="UP000078390"/>
    </source>
</evidence>
<feature type="domain" description="Tyr recombinase" evidence="6">
    <location>
        <begin position="212"/>
        <end position="397"/>
    </location>
</feature>
<dbReference type="CDD" id="cd00796">
    <property type="entry name" value="INT_Rci_Hp1_C"/>
    <property type="match status" value="1"/>
</dbReference>
<dbReference type="Gene3D" id="1.10.443.10">
    <property type="entry name" value="Intergrase catalytic core"/>
    <property type="match status" value="1"/>
</dbReference>
<keyword evidence="4" id="KW-0233">DNA recombination</keyword>
<dbReference type="Pfam" id="PF00589">
    <property type="entry name" value="Phage_integrase"/>
    <property type="match status" value="1"/>
</dbReference>
<dbReference type="PROSITE" id="PS51900">
    <property type="entry name" value="CB"/>
    <property type="match status" value="1"/>
</dbReference>
<dbReference type="EMBL" id="LWLG01000008">
    <property type="protein sequence ID" value="OAQ20657.1"/>
    <property type="molecule type" value="Genomic_DNA"/>
</dbReference>
<evidence type="ECO:0000256" key="4">
    <source>
        <dbReference type="ARBA" id="ARBA00023172"/>
    </source>
</evidence>
<dbReference type="Gene3D" id="1.10.150.130">
    <property type="match status" value="1"/>
</dbReference>
<reference evidence="8 9" key="1">
    <citation type="submission" date="2016-04" db="EMBL/GenBank/DDBJ databases">
        <title>Genome analysis of Thermosulfurimonas dismutans, the first thermophilic sulfur-disproportionating bacterium of the phylum Thermodesulfobacteria.</title>
        <authorList>
            <person name="Mardanov A.V."/>
            <person name="Beletsky A.V."/>
            <person name="Kadnikov V.V."/>
            <person name="Slobodkin A.I."/>
            <person name="Ravin N.V."/>
        </authorList>
    </citation>
    <scope>NUCLEOTIDE SEQUENCE [LARGE SCALE GENOMIC DNA]</scope>
    <source>
        <strain evidence="8 9">S95</strain>
    </source>
</reference>
<evidence type="ECO:0000313" key="8">
    <source>
        <dbReference type="EMBL" id="OAQ20657.1"/>
    </source>
</evidence>
<name>A0A179D3M2_9BACT</name>
<protein>
    <submittedName>
        <fullName evidence="8">Putative site-specific recombinase, phage integrase family</fullName>
    </submittedName>
</protein>
<feature type="domain" description="Core-binding (CB)" evidence="7">
    <location>
        <begin position="113"/>
        <end position="193"/>
    </location>
</feature>
<dbReference type="Proteomes" id="UP000078390">
    <property type="component" value="Unassembled WGS sequence"/>
</dbReference>
<organism evidence="8 9">
    <name type="scientific">Thermosulfurimonas dismutans</name>
    <dbReference type="NCBI Taxonomy" id="999894"/>
    <lineage>
        <taxon>Bacteria</taxon>
        <taxon>Pseudomonadati</taxon>
        <taxon>Thermodesulfobacteriota</taxon>
        <taxon>Thermodesulfobacteria</taxon>
        <taxon>Thermodesulfobacteriales</taxon>
        <taxon>Thermodesulfobacteriaceae</taxon>
        <taxon>Thermosulfurimonas</taxon>
    </lineage>
</organism>
<dbReference type="InterPro" id="IPR011010">
    <property type="entry name" value="DNA_brk_join_enz"/>
</dbReference>
<dbReference type="GO" id="GO:0003677">
    <property type="term" value="F:DNA binding"/>
    <property type="evidence" value="ECO:0007669"/>
    <property type="project" value="UniProtKB-UniRule"/>
</dbReference>
<dbReference type="InterPro" id="IPR004107">
    <property type="entry name" value="Integrase_SAM-like_N"/>
</dbReference>
<evidence type="ECO:0000256" key="1">
    <source>
        <dbReference type="ARBA" id="ARBA00008857"/>
    </source>
</evidence>
<dbReference type="PANTHER" id="PTHR30349:SF64">
    <property type="entry name" value="PROPHAGE INTEGRASE INTD-RELATED"/>
    <property type="match status" value="1"/>
</dbReference>
<gene>
    <name evidence="8" type="ORF">TDIS_1272</name>
</gene>
<dbReference type="InterPro" id="IPR002104">
    <property type="entry name" value="Integrase_catalytic"/>
</dbReference>
<dbReference type="InterPro" id="IPR013762">
    <property type="entry name" value="Integrase-like_cat_sf"/>
</dbReference>
<sequence length="415" mass="48240">MVLLDLEKLVAPPERERKGPRVRIKTKEKCPKCGKAFAETPVGYLCLKCKTVPRRFYIYLSWKGRKIKIYSFKDGQPLSSWELAKRARELIQHEIESGVFDPSKWVKGELKQYLLPTLIKDYLETKKDLKPSTYRDKRNTLRLIEKALGPMDVREIQGVHLHRLAMDWQKEGLSPKTIRNRLVDFRAFLNWLKRRGILQEVPPLPEIRVPEPEIRWLDPETQERILAEIPEVHRPIFEFMFLTGCRPGEARALMWDAVHLKEGFVLIKRTFSADRLVEAPKEGKAKAIPIVGRLRDLFEDLARNKVSMFVFARKVPGYKDPRPYSAKFLSLTFKEACRKAGVEGINLYQAVRHSFAMQLLQLGFTYEQVGAALGHRSPSTTRKYGRLNAMMVAPVFEAKQKVVSLEESRRRKNRE</sequence>
<dbReference type="GO" id="GO:0015074">
    <property type="term" value="P:DNA integration"/>
    <property type="evidence" value="ECO:0007669"/>
    <property type="project" value="UniProtKB-KW"/>
</dbReference>
<accession>A0A179D3M2</accession>
<dbReference type="STRING" id="999894.TDIS_1272"/>
<dbReference type="InterPro" id="IPR050090">
    <property type="entry name" value="Tyrosine_recombinase_XerCD"/>
</dbReference>
<dbReference type="AlphaFoldDB" id="A0A179D3M2"/>
<evidence type="ECO:0000259" key="7">
    <source>
        <dbReference type="PROSITE" id="PS51900"/>
    </source>
</evidence>
<evidence type="ECO:0000256" key="2">
    <source>
        <dbReference type="ARBA" id="ARBA00022908"/>
    </source>
</evidence>
<dbReference type="PANTHER" id="PTHR30349">
    <property type="entry name" value="PHAGE INTEGRASE-RELATED"/>
    <property type="match status" value="1"/>
</dbReference>
<proteinExistence type="inferred from homology"/>
<keyword evidence="9" id="KW-1185">Reference proteome</keyword>
<evidence type="ECO:0000256" key="3">
    <source>
        <dbReference type="ARBA" id="ARBA00023125"/>
    </source>
</evidence>
<comment type="caution">
    <text evidence="8">The sequence shown here is derived from an EMBL/GenBank/DDBJ whole genome shotgun (WGS) entry which is preliminary data.</text>
</comment>
<evidence type="ECO:0000256" key="5">
    <source>
        <dbReference type="PROSITE-ProRule" id="PRU01248"/>
    </source>
</evidence>
<comment type="similarity">
    <text evidence="1">Belongs to the 'phage' integrase family.</text>
</comment>
<dbReference type="InterPro" id="IPR044068">
    <property type="entry name" value="CB"/>
</dbReference>
<keyword evidence="2" id="KW-0229">DNA integration</keyword>
<dbReference type="GO" id="GO:0006310">
    <property type="term" value="P:DNA recombination"/>
    <property type="evidence" value="ECO:0007669"/>
    <property type="project" value="UniProtKB-KW"/>
</dbReference>
<dbReference type="Pfam" id="PF14659">
    <property type="entry name" value="Phage_int_SAM_3"/>
    <property type="match status" value="1"/>
</dbReference>
<keyword evidence="3 5" id="KW-0238">DNA-binding</keyword>
<evidence type="ECO:0000259" key="6">
    <source>
        <dbReference type="PROSITE" id="PS51898"/>
    </source>
</evidence>
<dbReference type="SUPFAM" id="SSF56349">
    <property type="entry name" value="DNA breaking-rejoining enzymes"/>
    <property type="match status" value="1"/>
</dbReference>